<gene>
    <name evidence="2" type="ORF">NCAV_1086</name>
</gene>
<name>A0A2K5ARI6_9ARCH</name>
<sequence length="44" mass="4825">MQYGMSKPVDLGSVKEGSYIIIDGEPCKIVSYEKSKPGMQPCMV</sequence>
<evidence type="ECO:0000313" key="3">
    <source>
        <dbReference type="Proteomes" id="UP000236248"/>
    </source>
</evidence>
<dbReference type="AlphaFoldDB" id="A0A2K5ARI6"/>
<dbReference type="InterPro" id="IPR008991">
    <property type="entry name" value="Translation_prot_SH3-like_sf"/>
</dbReference>
<dbReference type="InterPro" id="IPR014722">
    <property type="entry name" value="Rib_uL2_dom2"/>
</dbReference>
<keyword evidence="3" id="KW-1185">Reference proteome</keyword>
<dbReference type="InterPro" id="IPR048670">
    <property type="entry name" value="IF5A-like_N"/>
</dbReference>
<accession>A0A2K5ARI6</accession>
<dbReference type="SUPFAM" id="SSF50104">
    <property type="entry name" value="Translation proteins SH3-like domain"/>
    <property type="match status" value="1"/>
</dbReference>
<protein>
    <recommendedName>
        <fullName evidence="1">Translation initiation factor 5A-like N-terminal domain-containing protein</fullName>
    </recommendedName>
</protein>
<organism evidence="2 3">
    <name type="scientific">Candidatus Nitrosocaldus cavascurensis</name>
    <dbReference type="NCBI Taxonomy" id="2058097"/>
    <lineage>
        <taxon>Archaea</taxon>
        <taxon>Nitrososphaerota</taxon>
        <taxon>Nitrososphaeria</taxon>
        <taxon>Candidatus Nitrosocaldales</taxon>
        <taxon>Candidatus Nitrosocaldaceae</taxon>
        <taxon>Candidatus Nitrosocaldus</taxon>
    </lineage>
</organism>
<dbReference type="Proteomes" id="UP000236248">
    <property type="component" value="Chromosome NCAV"/>
</dbReference>
<dbReference type="EMBL" id="LT981265">
    <property type="protein sequence ID" value="SPC34263.1"/>
    <property type="molecule type" value="Genomic_DNA"/>
</dbReference>
<dbReference type="Pfam" id="PF21485">
    <property type="entry name" value="IF5A-like_N"/>
    <property type="match status" value="1"/>
</dbReference>
<feature type="domain" description="Translation initiation factor 5A-like N-terminal" evidence="1">
    <location>
        <begin position="7"/>
        <end position="38"/>
    </location>
</feature>
<evidence type="ECO:0000313" key="2">
    <source>
        <dbReference type="EMBL" id="SPC34263.1"/>
    </source>
</evidence>
<dbReference type="Gene3D" id="2.30.30.30">
    <property type="match status" value="1"/>
</dbReference>
<proteinExistence type="predicted"/>
<evidence type="ECO:0000259" key="1">
    <source>
        <dbReference type="Pfam" id="PF21485"/>
    </source>
</evidence>
<dbReference type="KEGG" id="ncv:NCAV_1086"/>
<reference evidence="3" key="1">
    <citation type="submission" date="2018-01" db="EMBL/GenBank/DDBJ databases">
        <authorList>
            <person name="Kerou L M."/>
        </authorList>
    </citation>
    <scope>NUCLEOTIDE SEQUENCE [LARGE SCALE GENOMIC DNA]</scope>
    <source>
        <strain evidence="3">SCU2</strain>
    </source>
</reference>